<dbReference type="GO" id="GO:0006146">
    <property type="term" value="P:adenine catabolic process"/>
    <property type="evidence" value="ECO:0007669"/>
    <property type="project" value="InterPro"/>
</dbReference>
<keyword evidence="4 6" id="KW-0464">Manganese</keyword>
<organism evidence="9">
    <name type="scientific">candidate division WOR-3 bacterium</name>
    <dbReference type="NCBI Taxonomy" id="2052148"/>
    <lineage>
        <taxon>Bacteria</taxon>
        <taxon>Bacteria division WOR-3</taxon>
    </lineage>
</organism>
<sequence>MEDTYTITGQIVDVFRDRLYPGKVTIKDRRIFSLTPLKSAPERLICPGFIDAHIHIESSFLTPAAFAATAVVHGTIGAVADPHEIANVLGVTGIKFMVENGHEAPFYFSWGAPPCVPATSYETTGGKITYEDVAYLLALPEIGHLAEVMNYPGVLKKDPELMKKIDLAKSLCKPIDGHAPLLRGEDLSRYIAAGISTDHESTSCDEAREKIEKGMKIILRGGSIANNLDELLPLFEDLPDSLMFSADDIHASDLLKGHINLCVKKALEKGVPFFEAIKAATLNPVKHYALKVGLLQEGDSADFIVISDASTMEIEATYIQGRCVAAEGKTKIKAVSTHPINNFRRSPLKLEELQIVTQKGLMRVIRVLEGQLHTESELVEPSMDGNFVVSDQKRDILKLVVVNRYDAKSKPAIAFVRGFGLKNGALATSVAHDAHNIIAVGVDDHDLLQAINLVIKHRGGLACVDGREKVIMPLPVAGLMSLEEAKMVAEIEKELNHAAQSLGTKFKYPFTNLSFLSLLVIPKLKLSDRGLFDGETFRFTPLFLQ</sequence>
<feature type="domain" description="Amidohydrolase-related" evidence="7">
    <location>
        <begin position="45"/>
        <end position="324"/>
    </location>
</feature>
<evidence type="ECO:0000256" key="4">
    <source>
        <dbReference type="ARBA" id="ARBA00023211"/>
    </source>
</evidence>
<dbReference type="InterPro" id="IPR026912">
    <property type="entry name" value="Adenine_deam_C"/>
</dbReference>
<dbReference type="SUPFAM" id="SSF51556">
    <property type="entry name" value="Metallo-dependent hydrolases"/>
    <property type="match status" value="1"/>
</dbReference>
<gene>
    <name evidence="6 9" type="primary">ade</name>
    <name evidence="9" type="ORF">ENV38_03640</name>
</gene>
<comment type="caution">
    <text evidence="9">The sequence shown here is derived from an EMBL/GenBank/DDBJ whole genome shotgun (WGS) entry which is preliminary data.</text>
</comment>
<dbReference type="InterPro" id="IPR006679">
    <property type="entry name" value="Adenine_deam"/>
</dbReference>
<evidence type="ECO:0000313" key="9">
    <source>
        <dbReference type="EMBL" id="HGB35978.1"/>
    </source>
</evidence>
<dbReference type="SUPFAM" id="SSF51338">
    <property type="entry name" value="Composite domain of metallo-dependent hydrolases"/>
    <property type="match status" value="1"/>
</dbReference>
<dbReference type="CDD" id="cd01295">
    <property type="entry name" value="AdeC"/>
    <property type="match status" value="1"/>
</dbReference>
<evidence type="ECO:0000256" key="5">
    <source>
        <dbReference type="ARBA" id="ARBA00047720"/>
    </source>
</evidence>
<dbReference type="InterPro" id="IPR011059">
    <property type="entry name" value="Metal-dep_hydrolase_composite"/>
</dbReference>
<dbReference type="Gene3D" id="3.20.20.140">
    <property type="entry name" value="Metal-dependent hydrolases"/>
    <property type="match status" value="1"/>
</dbReference>
<dbReference type="EC" id="3.5.4.2" evidence="2 6"/>
<evidence type="ECO:0000256" key="1">
    <source>
        <dbReference type="ARBA" id="ARBA00006773"/>
    </source>
</evidence>
<dbReference type="NCBIfam" id="TIGR01178">
    <property type="entry name" value="ade"/>
    <property type="match status" value="1"/>
</dbReference>
<keyword evidence="3 6" id="KW-0378">Hydrolase</keyword>
<dbReference type="Pfam" id="PF13382">
    <property type="entry name" value="Adenine_deam_C"/>
    <property type="match status" value="1"/>
</dbReference>
<comment type="catalytic activity">
    <reaction evidence="5 6">
        <text>adenine + H2O + H(+) = hypoxanthine + NH4(+)</text>
        <dbReference type="Rhea" id="RHEA:23688"/>
        <dbReference type="ChEBI" id="CHEBI:15377"/>
        <dbReference type="ChEBI" id="CHEBI:15378"/>
        <dbReference type="ChEBI" id="CHEBI:16708"/>
        <dbReference type="ChEBI" id="CHEBI:17368"/>
        <dbReference type="ChEBI" id="CHEBI:28938"/>
        <dbReference type="EC" id="3.5.4.2"/>
    </reaction>
</comment>
<feature type="domain" description="Adenine deaminase C-terminal" evidence="8">
    <location>
        <begin position="372"/>
        <end position="537"/>
    </location>
</feature>
<comment type="similarity">
    <text evidence="1 6">Belongs to the metallo-dependent hydrolases superfamily. Adenine deaminase family.</text>
</comment>
<dbReference type="PANTHER" id="PTHR11113">
    <property type="entry name" value="N-ACETYLGLUCOSAMINE-6-PHOSPHATE DEACETYLASE"/>
    <property type="match status" value="1"/>
</dbReference>
<protein>
    <recommendedName>
        <fullName evidence="2 6">Adenine deaminase</fullName>
        <shortName evidence="6">Adenase</shortName>
        <shortName evidence="6">Adenine aminase</shortName>
        <ecNumber evidence="2 6">3.5.4.2</ecNumber>
    </recommendedName>
</protein>
<dbReference type="HAMAP" id="MF_01518">
    <property type="entry name" value="Adenine_deamin"/>
    <property type="match status" value="1"/>
</dbReference>
<evidence type="ECO:0000256" key="2">
    <source>
        <dbReference type="ARBA" id="ARBA00012782"/>
    </source>
</evidence>
<dbReference type="AlphaFoldDB" id="A0A7V3KNH9"/>
<proteinExistence type="inferred from homology"/>
<comment type="cofactor">
    <cofactor evidence="6">
        <name>Mn(2+)</name>
        <dbReference type="ChEBI" id="CHEBI:29035"/>
    </cofactor>
</comment>
<dbReference type="EMBL" id="DTGD01000136">
    <property type="protein sequence ID" value="HGB35978.1"/>
    <property type="molecule type" value="Genomic_DNA"/>
</dbReference>
<dbReference type="PANTHER" id="PTHR11113:SF2">
    <property type="entry name" value="ADENINE DEAMINASE"/>
    <property type="match status" value="1"/>
</dbReference>
<dbReference type="GO" id="GO:0000034">
    <property type="term" value="F:adenine deaminase activity"/>
    <property type="evidence" value="ECO:0007669"/>
    <property type="project" value="UniProtKB-UniRule"/>
</dbReference>
<reference evidence="9" key="1">
    <citation type="journal article" date="2020" name="mSystems">
        <title>Genome- and Community-Level Interaction Insights into Carbon Utilization and Element Cycling Functions of Hydrothermarchaeota in Hydrothermal Sediment.</title>
        <authorList>
            <person name="Zhou Z."/>
            <person name="Liu Y."/>
            <person name="Xu W."/>
            <person name="Pan J."/>
            <person name="Luo Z.H."/>
            <person name="Li M."/>
        </authorList>
    </citation>
    <scope>NUCLEOTIDE SEQUENCE [LARGE SCALE GENOMIC DNA]</scope>
    <source>
        <strain evidence="9">SpSt-754</strain>
    </source>
</reference>
<dbReference type="Gene3D" id="2.30.40.10">
    <property type="entry name" value="Urease, subunit C, domain 1"/>
    <property type="match status" value="1"/>
</dbReference>
<dbReference type="InterPro" id="IPR006680">
    <property type="entry name" value="Amidohydro-rel"/>
</dbReference>
<evidence type="ECO:0000256" key="3">
    <source>
        <dbReference type="ARBA" id="ARBA00022801"/>
    </source>
</evidence>
<accession>A0A7V3KNH9</accession>
<name>A0A7V3KNH9_UNCW3</name>
<evidence type="ECO:0000259" key="8">
    <source>
        <dbReference type="Pfam" id="PF13382"/>
    </source>
</evidence>
<evidence type="ECO:0000256" key="6">
    <source>
        <dbReference type="HAMAP-Rule" id="MF_01518"/>
    </source>
</evidence>
<dbReference type="Pfam" id="PF01979">
    <property type="entry name" value="Amidohydro_1"/>
    <property type="match status" value="1"/>
</dbReference>
<evidence type="ECO:0000259" key="7">
    <source>
        <dbReference type="Pfam" id="PF01979"/>
    </source>
</evidence>
<dbReference type="InterPro" id="IPR032466">
    <property type="entry name" value="Metal_Hydrolase"/>
</dbReference>